<dbReference type="InterPro" id="IPR011251">
    <property type="entry name" value="Luciferase-like_dom"/>
</dbReference>
<dbReference type="AlphaFoldDB" id="A0A381RUG9"/>
<dbReference type="PANTHER" id="PTHR42847:SF9">
    <property type="entry name" value="BLL6451 PROTEIN"/>
    <property type="match status" value="1"/>
</dbReference>
<keyword evidence="2" id="KW-0288">FMN</keyword>
<dbReference type="InterPro" id="IPR050172">
    <property type="entry name" value="SsuD_RutA_monooxygenase"/>
</dbReference>
<evidence type="ECO:0000256" key="2">
    <source>
        <dbReference type="ARBA" id="ARBA00022643"/>
    </source>
</evidence>
<gene>
    <name evidence="6" type="ORF">METZ01_LOCUS46431</name>
</gene>
<dbReference type="SUPFAM" id="SSF51679">
    <property type="entry name" value="Bacterial luciferase-like"/>
    <property type="match status" value="1"/>
</dbReference>
<dbReference type="GO" id="GO:0008726">
    <property type="term" value="F:alkanesulfonate monooxygenase activity"/>
    <property type="evidence" value="ECO:0007669"/>
    <property type="project" value="TreeGrafter"/>
</dbReference>
<proteinExistence type="predicted"/>
<evidence type="ECO:0000256" key="1">
    <source>
        <dbReference type="ARBA" id="ARBA00022630"/>
    </source>
</evidence>
<dbReference type="GO" id="GO:0046306">
    <property type="term" value="P:alkanesulfonate catabolic process"/>
    <property type="evidence" value="ECO:0007669"/>
    <property type="project" value="TreeGrafter"/>
</dbReference>
<accession>A0A381RUG9</accession>
<keyword evidence="1" id="KW-0285">Flavoprotein</keyword>
<keyword evidence="4" id="KW-0503">Monooxygenase</keyword>
<sequence>MGMIGVNRERDSSRGVTVSLFGGGINPADEIPAGIDPDYIAEFSQAHEASGFDKVLIGCSSATAEGFGVAGYAASQTKTLGFLIAHRPGFVVPTLAARQAATLDQLTMGRVAMHIISGGSDLEQRRDGDWIDHDARYRRTDEFMEVMKRVWTETKPFDHKGEFYQFEQNLSEVRTYQQPHVPLYFGGASDVAKEVGAKRADVYALWGEPLASIKEQIADIRARAARYGRTIRFSVSVRPILGNTEGEAWERAMGILDRVKSSVGDTIGPGKPARMQSEGSRRLLDFAAKGDVHDRRLWMPIAATTGAAGNTTALVGTAEQVAESLLAYHQAGADAFIIRGFDPMQDSIDWGKELIPMVREGAVALASN</sequence>
<dbReference type="Pfam" id="PF00296">
    <property type="entry name" value="Bac_luciferase"/>
    <property type="match status" value="1"/>
</dbReference>
<dbReference type="CDD" id="cd01094">
    <property type="entry name" value="Alkanesulfonate_monoxygenase"/>
    <property type="match status" value="1"/>
</dbReference>
<dbReference type="PANTHER" id="PTHR42847">
    <property type="entry name" value="ALKANESULFONATE MONOOXYGENASE"/>
    <property type="match status" value="1"/>
</dbReference>
<evidence type="ECO:0000313" key="6">
    <source>
        <dbReference type="EMBL" id="SUZ93577.1"/>
    </source>
</evidence>
<name>A0A381RUG9_9ZZZZ</name>
<keyword evidence="3" id="KW-0560">Oxidoreductase</keyword>
<organism evidence="6">
    <name type="scientific">marine metagenome</name>
    <dbReference type="NCBI Taxonomy" id="408172"/>
    <lineage>
        <taxon>unclassified sequences</taxon>
        <taxon>metagenomes</taxon>
        <taxon>ecological metagenomes</taxon>
    </lineage>
</organism>
<dbReference type="InterPro" id="IPR036661">
    <property type="entry name" value="Luciferase-like_sf"/>
</dbReference>
<dbReference type="EMBL" id="UINC01002158">
    <property type="protein sequence ID" value="SUZ93577.1"/>
    <property type="molecule type" value="Genomic_DNA"/>
</dbReference>
<reference evidence="6" key="1">
    <citation type="submission" date="2018-05" db="EMBL/GenBank/DDBJ databases">
        <authorList>
            <person name="Lanie J.A."/>
            <person name="Ng W.-L."/>
            <person name="Kazmierczak K.M."/>
            <person name="Andrzejewski T.M."/>
            <person name="Davidsen T.M."/>
            <person name="Wayne K.J."/>
            <person name="Tettelin H."/>
            <person name="Glass J.I."/>
            <person name="Rusch D."/>
            <person name="Podicherti R."/>
            <person name="Tsui H.-C.T."/>
            <person name="Winkler M.E."/>
        </authorList>
    </citation>
    <scope>NUCLEOTIDE SEQUENCE</scope>
</reference>
<evidence type="ECO:0000259" key="5">
    <source>
        <dbReference type="Pfam" id="PF00296"/>
    </source>
</evidence>
<feature type="domain" description="Luciferase-like" evidence="5">
    <location>
        <begin position="33"/>
        <end position="334"/>
    </location>
</feature>
<evidence type="ECO:0000256" key="4">
    <source>
        <dbReference type="ARBA" id="ARBA00023033"/>
    </source>
</evidence>
<evidence type="ECO:0000256" key="3">
    <source>
        <dbReference type="ARBA" id="ARBA00023002"/>
    </source>
</evidence>
<protein>
    <recommendedName>
        <fullName evidence="5">Luciferase-like domain-containing protein</fullName>
    </recommendedName>
</protein>
<dbReference type="Gene3D" id="3.20.20.30">
    <property type="entry name" value="Luciferase-like domain"/>
    <property type="match status" value="1"/>
</dbReference>